<reference evidence="2 3" key="1">
    <citation type="submission" date="2023-07" db="EMBL/GenBank/DDBJ databases">
        <title>Comparative genomics of wheat-associated soil bacteria to identify genetic determinants of phenazine resistance.</title>
        <authorList>
            <person name="Mouncey N."/>
        </authorList>
    </citation>
    <scope>NUCLEOTIDE SEQUENCE [LARGE SCALE GENOMIC DNA]</scope>
    <source>
        <strain evidence="2 3">V3I3</strain>
    </source>
</reference>
<organism evidence="2 3">
    <name type="scientific">Agromyces ramosus</name>
    <dbReference type="NCBI Taxonomy" id="33879"/>
    <lineage>
        <taxon>Bacteria</taxon>
        <taxon>Bacillati</taxon>
        <taxon>Actinomycetota</taxon>
        <taxon>Actinomycetes</taxon>
        <taxon>Micrococcales</taxon>
        <taxon>Microbacteriaceae</taxon>
        <taxon>Agromyces</taxon>
    </lineage>
</organism>
<evidence type="ECO:0000313" key="2">
    <source>
        <dbReference type="EMBL" id="MDQ0895622.1"/>
    </source>
</evidence>
<proteinExistence type="predicted"/>
<dbReference type="Proteomes" id="UP001239083">
    <property type="component" value="Unassembled WGS sequence"/>
</dbReference>
<dbReference type="EMBL" id="JAUSYY010000001">
    <property type="protein sequence ID" value="MDQ0895622.1"/>
    <property type="molecule type" value="Genomic_DNA"/>
</dbReference>
<evidence type="ECO:0000256" key="1">
    <source>
        <dbReference type="SAM" id="MobiDB-lite"/>
    </source>
</evidence>
<accession>A0ABU0RC21</accession>
<feature type="compositionally biased region" description="Acidic residues" evidence="1">
    <location>
        <begin position="27"/>
        <end position="51"/>
    </location>
</feature>
<comment type="caution">
    <text evidence="2">The sequence shown here is derived from an EMBL/GenBank/DDBJ whole genome shotgun (WGS) entry which is preliminary data.</text>
</comment>
<name>A0ABU0RC21_9MICO</name>
<dbReference type="RefSeq" id="WP_307043854.1">
    <property type="nucleotide sequence ID" value="NZ_JAUSYY010000001.1"/>
</dbReference>
<protein>
    <submittedName>
        <fullName evidence="2">Uncharacterized protein</fullName>
    </submittedName>
</protein>
<keyword evidence="3" id="KW-1185">Reference proteome</keyword>
<sequence>MDDIAGAGAEIAPEDDDFTVAQDTEFDEPGAAVDDDDRALDDSLDDEPPGIDEERRVDLADEGVAGEE</sequence>
<evidence type="ECO:0000313" key="3">
    <source>
        <dbReference type="Proteomes" id="UP001239083"/>
    </source>
</evidence>
<gene>
    <name evidence="2" type="ORF">QFZ26_003177</name>
</gene>
<feature type="region of interest" description="Disordered" evidence="1">
    <location>
        <begin position="27"/>
        <end position="68"/>
    </location>
</feature>